<evidence type="ECO:0000313" key="2">
    <source>
        <dbReference type="EMBL" id="KAF8688591.1"/>
    </source>
</evidence>
<feature type="transmembrane region" description="Helical" evidence="1">
    <location>
        <begin position="95"/>
        <end position="120"/>
    </location>
</feature>
<dbReference type="AlphaFoldDB" id="A0A8H7HJA9"/>
<sequence>MSNYQGSSIQANRGYNWDGFRQQALNVADSIDKQYGIPARNKIVAVGSVYPFTTTLAVTFGALSFFPVITFLWVFPLVEWFDQQPSNPSHPCRTFSFFTLFIFLLSGLATALVLAGIVILGACIILLSVLSFALGFAFFFSISGLIVYLAYRLAFHVQANEGGGVGAWVEETLLRLKLVDINEVRETLASKGEKKYPDGKVE</sequence>
<dbReference type="OrthoDB" id="3159957at2759"/>
<protein>
    <submittedName>
        <fullName evidence="2">Uncharacterized protein</fullName>
    </submittedName>
</protein>
<proteinExistence type="predicted"/>
<dbReference type="EMBL" id="JACYCD010000692">
    <property type="protein sequence ID" value="KAF8688591.1"/>
    <property type="molecule type" value="Genomic_DNA"/>
</dbReference>
<name>A0A8H7HJA9_9AGAM</name>
<keyword evidence="1" id="KW-0472">Membrane</keyword>
<feature type="transmembrane region" description="Helical" evidence="1">
    <location>
        <begin position="127"/>
        <end position="151"/>
    </location>
</feature>
<organism evidence="2 3">
    <name type="scientific">Rhizoctonia solani</name>
    <dbReference type="NCBI Taxonomy" id="456999"/>
    <lineage>
        <taxon>Eukaryota</taxon>
        <taxon>Fungi</taxon>
        <taxon>Dikarya</taxon>
        <taxon>Basidiomycota</taxon>
        <taxon>Agaricomycotina</taxon>
        <taxon>Agaricomycetes</taxon>
        <taxon>Cantharellales</taxon>
        <taxon>Ceratobasidiaceae</taxon>
        <taxon>Rhizoctonia</taxon>
    </lineage>
</organism>
<comment type="caution">
    <text evidence="2">The sequence shown here is derived from an EMBL/GenBank/DDBJ whole genome shotgun (WGS) entry which is preliminary data.</text>
</comment>
<evidence type="ECO:0000313" key="3">
    <source>
        <dbReference type="Proteomes" id="UP000602905"/>
    </source>
</evidence>
<accession>A0A8H7HJA9</accession>
<evidence type="ECO:0000256" key="1">
    <source>
        <dbReference type="SAM" id="Phobius"/>
    </source>
</evidence>
<keyword evidence="1" id="KW-1133">Transmembrane helix</keyword>
<dbReference type="Proteomes" id="UP000602905">
    <property type="component" value="Unassembled WGS sequence"/>
</dbReference>
<feature type="transmembrane region" description="Helical" evidence="1">
    <location>
        <begin position="49"/>
        <end position="75"/>
    </location>
</feature>
<gene>
    <name evidence="2" type="ORF">RHS03_09486</name>
</gene>
<reference evidence="2" key="1">
    <citation type="submission" date="2020-09" db="EMBL/GenBank/DDBJ databases">
        <title>Comparative genome analyses of four rice-infecting Rhizoctonia solani isolates reveal extensive enrichment of homogalacturonan modification genes.</title>
        <authorList>
            <person name="Lee D.-Y."/>
            <person name="Jeon J."/>
            <person name="Kim K.-T."/>
            <person name="Cheong K."/>
            <person name="Song H."/>
            <person name="Choi G."/>
            <person name="Ko J."/>
            <person name="Opiyo S.O."/>
            <person name="Zuo S."/>
            <person name="Madhav S."/>
            <person name="Lee Y.-H."/>
            <person name="Wang G.-L."/>
        </authorList>
    </citation>
    <scope>NUCLEOTIDE SEQUENCE</scope>
    <source>
        <strain evidence="2">AG1-IA WGL</strain>
    </source>
</reference>
<keyword evidence="1" id="KW-0812">Transmembrane</keyword>
<feature type="non-terminal residue" evidence="2">
    <location>
        <position position="202"/>
    </location>
</feature>